<dbReference type="Pfam" id="PF00560">
    <property type="entry name" value="LRR_1"/>
    <property type="match status" value="9"/>
</dbReference>
<organism evidence="3 4">
    <name type="scientific">Hibiscus sabdariffa</name>
    <name type="common">roselle</name>
    <dbReference type="NCBI Taxonomy" id="183260"/>
    <lineage>
        <taxon>Eukaryota</taxon>
        <taxon>Viridiplantae</taxon>
        <taxon>Streptophyta</taxon>
        <taxon>Embryophyta</taxon>
        <taxon>Tracheophyta</taxon>
        <taxon>Spermatophyta</taxon>
        <taxon>Magnoliopsida</taxon>
        <taxon>eudicotyledons</taxon>
        <taxon>Gunneridae</taxon>
        <taxon>Pentapetalae</taxon>
        <taxon>rosids</taxon>
        <taxon>malvids</taxon>
        <taxon>Malvales</taxon>
        <taxon>Malvaceae</taxon>
        <taxon>Malvoideae</taxon>
        <taxon>Hibiscus</taxon>
    </lineage>
</organism>
<protein>
    <submittedName>
        <fullName evidence="3">Uncharacterized protein</fullName>
    </submittedName>
</protein>
<dbReference type="PROSITE" id="PS51450">
    <property type="entry name" value="LRR"/>
    <property type="match status" value="1"/>
</dbReference>
<dbReference type="EMBL" id="JBBPBN010000035">
    <property type="protein sequence ID" value="KAK9002476.1"/>
    <property type="molecule type" value="Genomic_DNA"/>
</dbReference>
<proteinExistence type="predicted"/>
<dbReference type="PANTHER" id="PTHR48004">
    <property type="entry name" value="OS01G0149700 PROTEIN"/>
    <property type="match status" value="1"/>
</dbReference>
<dbReference type="InterPro" id="IPR003591">
    <property type="entry name" value="Leu-rich_rpt_typical-subtyp"/>
</dbReference>
<dbReference type="InterPro" id="IPR032675">
    <property type="entry name" value="LRR_dom_sf"/>
</dbReference>
<dbReference type="SUPFAM" id="SSF52075">
    <property type="entry name" value="Outer arm dynein light chain 1"/>
    <property type="match status" value="1"/>
</dbReference>
<dbReference type="PRINTS" id="PR00019">
    <property type="entry name" value="LEURICHRPT"/>
</dbReference>
<dbReference type="Proteomes" id="UP001396334">
    <property type="component" value="Unassembled WGS sequence"/>
</dbReference>
<dbReference type="Pfam" id="PF13855">
    <property type="entry name" value="LRR_8"/>
    <property type="match status" value="1"/>
</dbReference>
<dbReference type="PANTHER" id="PTHR48004:SF58">
    <property type="entry name" value="OS01G0162200 PROTEIN"/>
    <property type="match status" value="1"/>
</dbReference>
<reference evidence="3 4" key="1">
    <citation type="journal article" date="2024" name="G3 (Bethesda)">
        <title>Genome assembly of Hibiscus sabdariffa L. provides insights into metabolisms of medicinal natural products.</title>
        <authorList>
            <person name="Kim T."/>
        </authorList>
    </citation>
    <scope>NUCLEOTIDE SEQUENCE [LARGE SCALE GENOMIC DNA]</scope>
    <source>
        <strain evidence="3">TK-2024</strain>
        <tissue evidence="3">Old leaves</tissue>
    </source>
</reference>
<evidence type="ECO:0000256" key="1">
    <source>
        <dbReference type="ARBA" id="ARBA00022614"/>
    </source>
</evidence>
<dbReference type="InterPro" id="IPR052941">
    <property type="entry name" value="StomDev_PlantInt_Reg"/>
</dbReference>
<evidence type="ECO:0000256" key="2">
    <source>
        <dbReference type="ARBA" id="ARBA00022737"/>
    </source>
</evidence>
<gene>
    <name evidence="3" type="ORF">V6N11_025154</name>
</gene>
<sequence length="535" mass="59357">MVSLTHLNLSGNGFSGLIAYRISRFSCLVSLDLSSYRYKTHLIFDGKGFDMLARNSTNLKSLVLDSADMSDVAVTSFVSLSSSLQHLSLPSCQLHGEFPTQLFQLPNLKHIDLSGNENLTGYLLNTNWSGALEVLDLSGCGFRGSIPPSFGDLTQIISVDLSGNQIQGQIPDVFGNLNTLTSLTFSSCNLSGQIPITLFNLTEITLLDLSHNQLEGSLPTWLLTNMSSLLDLDLSYNKLSGSIDQFQMPSSIQIVDLSSNDLYGPLPDSIFDLVNLTSLHLSSNNLSGEIKAYMLSKLKSLDVLDLSNNSLLSLSSSSNDVNCSFPRLEVVLFSYCSVRQFPNFFRTLNLKVLDLSNNMISGGISKWEAEGWKGLVMLNLSHNFLTTLEQFPGKSLIMLDLHSNLLQGPILSTCLKLQIPNPQLLQVFSVSENKLTGNLPSSICNWISLSVLDLSRNNLSGTIPECLGNFSGFLRSMDLQMNNFYGNIPDSFVNMSWSELTENSREWRREQFLIQQEIIKFLHTLPNYKTLLFIF</sequence>
<accession>A0ABR2QP85</accession>
<keyword evidence="4" id="KW-1185">Reference proteome</keyword>
<dbReference type="SUPFAM" id="SSF52058">
    <property type="entry name" value="L domain-like"/>
    <property type="match status" value="1"/>
</dbReference>
<keyword evidence="1" id="KW-0433">Leucine-rich repeat</keyword>
<dbReference type="SMART" id="SM00369">
    <property type="entry name" value="LRR_TYP"/>
    <property type="match status" value="7"/>
</dbReference>
<dbReference type="InterPro" id="IPR001611">
    <property type="entry name" value="Leu-rich_rpt"/>
</dbReference>
<evidence type="ECO:0000313" key="4">
    <source>
        <dbReference type="Proteomes" id="UP001396334"/>
    </source>
</evidence>
<evidence type="ECO:0000313" key="3">
    <source>
        <dbReference type="EMBL" id="KAK9002476.1"/>
    </source>
</evidence>
<keyword evidence="2" id="KW-0677">Repeat</keyword>
<name>A0ABR2QP85_9ROSI</name>
<dbReference type="Gene3D" id="3.80.10.10">
    <property type="entry name" value="Ribonuclease Inhibitor"/>
    <property type="match status" value="3"/>
</dbReference>
<comment type="caution">
    <text evidence="3">The sequence shown here is derived from an EMBL/GenBank/DDBJ whole genome shotgun (WGS) entry which is preliminary data.</text>
</comment>